<dbReference type="PANTHER" id="PTHR23513:SF6">
    <property type="entry name" value="MAJOR FACILITATOR SUPERFAMILY ASSOCIATED DOMAIN-CONTAINING PROTEIN"/>
    <property type="match status" value="1"/>
</dbReference>
<feature type="transmembrane region" description="Helical" evidence="7">
    <location>
        <begin position="364"/>
        <end position="385"/>
    </location>
</feature>
<evidence type="ECO:0000313" key="9">
    <source>
        <dbReference type="EMBL" id="MFC3984871.1"/>
    </source>
</evidence>
<dbReference type="SUPFAM" id="SSF103473">
    <property type="entry name" value="MFS general substrate transporter"/>
    <property type="match status" value="1"/>
</dbReference>
<name>A0ABV8F8D1_9ACTN</name>
<keyword evidence="10" id="KW-1185">Reference proteome</keyword>
<evidence type="ECO:0000256" key="5">
    <source>
        <dbReference type="ARBA" id="ARBA00022989"/>
    </source>
</evidence>
<evidence type="ECO:0000313" key="10">
    <source>
        <dbReference type="Proteomes" id="UP001595698"/>
    </source>
</evidence>
<evidence type="ECO:0000256" key="3">
    <source>
        <dbReference type="ARBA" id="ARBA00022475"/>
    </source>
</evidence>
<feature type="domain" description="Major facilitator superfamily (MFS) profile" evidence="8">
    <location>
        <begin position="233"/>
        <end position="421"/>
    </location>
</feature>
<dbReference type="InterPro" id="IPR036259">
    <property type="entry name" value="MFS_trans_sf"/>
</dbReference>
<feature type="transmembrane region" description="Helical" evidence="7">
    <location>
        <begin position="55"/>
        <end position="75"/>
    </location>
</feature>
<comment type="subcellular location">
    <subcellularLocation>
        <location evidence="1">Cell membrane</location>
        <topology evidence="1">Multi-pass membrane protein</topology>
    </subcellularLocation>
</comment>
<dbReference type="Gene3D" id="1.20.1250.20">
    <property type="entry name" value="MFS general substrate transporter like domains"/>
    <property type="match status" value="1"/>
</dbReference>
<keyword evidence="6 7" id="KW-0472">Membrane</keyword>
<feature type="transmembrane region" description="Helical" evidence="7">
    <location>
        <begin position="178"/>
        <end position="195"/>
    </location>
</feature>
<dbReference type="PROSITE" id="PS50850">
    <property type="entry name" value="MFS"/>
    <property type="match status" value="1"/>
</dbReference>
<protein>
    <submittedName>
        <fullName evidence="9">MFS transporter</fullName>
    </submittedName>
</protein>
<dbReference type="RefSeq" id="WP_362915640.1">
    <property type="nucleotide sequence ID" value="NZ_JBHSBC010000038.1"/>
</dbReference>
<evidence type="ECO:0000256" key="6">
    <source>
        <dbReference type="ARBA" id="ARBA00023136"/>
    </source>
</evidence>
<evidence type="ECO:0000256" key="7">
    <source>
        <dbReference type="SAM" id="Phobius"/>
    </source>
</evidence>
<organism evidence="9 10">
    <name type="scientific">Streptosporangium jomthongense</name>
    <dbReference type="NCBI Taxonomy" id="1193683"/>
    <lineage>
        <taxon>Bacteria</taxon>
        <taxon>Bacillati</taxon>
        <taxon>Actinomycetota</taxon>
        <taxon>Actinomycetes</taxon>
        <taxon>Streptosporangiales</taxon>
        <taxon>Streptosporangiaceae</taxon>
        <taxon>Streptosporangium</taxon>
    </lineage>
</organism>
<dbReference type="Proteomes" id="UP001595698">
    <property type="component" value="Unassembled WGS sequence"/>
</dbReference>
<keyword evidence="4 7" id="KW-0812">Transmembrane</keyword>
<feature type="transmembrane region" description="Helical" evidence="7">
    <location>
        <begin position="324"/>
        <end position="343"/>
    </location>
</feature>
<keyword evidence="5 7" id="KW-1133">Transmembrane helix</keyword>
<proteinExistence type="predicted"/>
<feature type="transmembrane region" description="Helical" evidence="7">
    <location>
        <begin position="20"/>
        <end position="43"/>
    </location>
</feature>
<evidence type="ECO:0000256" key="2">
    <source>
        <dbReference type="ARBA" id="ARBA00022448"/>
    </source>
</evidence>
<feature type="transmembrane region" description="Helical" evidence="7">
    <location>
        <begin position="391"/>
        <end position="410"/>
    </location>
</feature>
<keyword evidence="3" id="KW-1003">Cell membrane</keyword>
<keyword evidence="2" id="KW-0813">Transport</keyword>
<comment type="caution">
    <text evidence="9">The sequence shown here is derived from an EMBL/GenBank/DDBJ whole genome shotgun (WGS) entry which is preliminary data.</text>
</comment>
<dbReference type="InterPro" id="IPR020846">
    <property type="entry name" value="MFS_dom"/>
</dbReference>
<sequence length="421" mass="44126">MTEDTAVRRAEGGLGRNFNYLLSAYSIQTLGEGVVIAALPLLASKLTDDPRLISWVPLATELPWLLLALVGGVIVDRYDRRLLMIGAQTAQTLLLVTVALIVTLGGTRIWMIYILAFGLCVGDILFMGSSRALIPTVVRGADLETANGRNVTAETLGRMFLGPALGSALFVLFIPLPLWVNAATYVVSIVLISRIRNAAGHFRVPPAPEAAEGRRGVVAEMMEGVRWLAGHRVLRVVVLLAATSNFSVFMAQSVTVLFARDVLGVGDAGYGVLVAAMAIGGVAGGLVSRRVVGRFGTRSVVIGVSVASALSLVAIGLFGRQPVVVVALFGVWSAGLSVWNVMAQSLSQRLVPNRLMGRVGSATRMIAFGALPLGALAGGLVAAAYGLTAPWVVGGVVHLTVALLTLPALLRWPSVIEAPPA</sequence>
<gene>
    <name evidence="9" type="ORF">ACFOYY_32425</name>
</gene>
<evidence type="ECO:0000256" key="4">
    <source>
        <dbReference type="ARBA" id="ARBA00022692"/>
    </source>
</evidence>
<feature type="transmembrane region" description="Helical" evidence="7">
    <location>
        <begin position="300"/>
        <end position="318"/>
    </location>
</feature>
<dbReference type="InterPro" id="IPR010290">
    <property type="entry name" value="TM_effector"/>
</dbReference>
<feature type="transmembrane region" description="Helical" evidence="7">
    <location>
        <begin position="270"/>
        <end position="288"/>
    </location>
</feature>
<evidence type="ECO:0000259" key="8">
    <source>
        <dbReference type="PROSITE" id="PS50850"/>
    </source>
</evidence>
<evidence type="ECO:0000256" key="1">
    <source>
        <dbReference type="ARBA" id="ARBA00004651"/>
    </source>
</evidence>
<reference evidence="10" key="1">
    <citation type="journal article" date="2019" name="Int. J. Syst. Evol. Microbiol.">
        <title>The Global Catalogue of Microorganisms (GCM) 10K type strain sequencing project: providing services to taxonomists for standard genome sequencing and annotation.</title>
        <authorList>
            <consortium name="The Broad Institute Genomics Platform"/>
            <consortium name="The Broad Institute Genome Sequencing Center for Infectious Disease"/>
            <person name="Wu L."/>
            <person name="Ma J."/>
        </authorList>
    </citation>
    <scope>NUCLEOTIDE SEQUENCE [LARGE SCALE GENOMIC DNA]</scope>
    <source>
        <strain evidence="10">TBRC 7912</strain>
    </source>
</reference>
<dbReference type="CDD" id="cd06173">
    <property type="entry name" value="MFS_MefA_like"/>
    <property type="match status" value="1"/>
</dbReference>
<dbReference type="PANTHER" id="PTHR23513">
    <property type="entry name" value="INTEGRAL MEMBRANE EFFLUX PROTEIN-RELATED"/>
    <property type="match status" value="1"/>
</dbReference>
<feature type="transmembrane region" description="Helical" evidence="7">
    <location>
        <begin position="236"/>
        <end position="258"/>
    </location>
</feature>
<accession>A0ABV8F8D1</accession>
<dbReference type="Pfam" id="PF05977">
    <property type="entry name" value="MFS_3"/>
    <property type="match status" value="1"/>
</dbReference>
<dbReference type="EMBL" id="JBHSBC010000038">
    <property type="protein sequence ID" value="MFC3984871.1"/>
    <property type="molecule type" value="Genomic_DNA"/>
</dbReference>